<feature type="signal peptide" evidence="2">
    <location>
        <begin position="1"/>
        <end position="19"/>
    </location>
</feature>
<dbReference type="PROSITE" id="PS00194">
    <property type="entry name" value="THIOREDOXIN_1"/>
    <property type="match status" value="1"/>
</dbReference>
<dbReference type="InterPro" id="IPR013766">
    <property type="entry name" value="Thioredoxin_domain"/>
</dbReference>
<dbReference type="Gene3D" id="3.40.30.10">
    <property type="entry name" value="Glutaredoxin"/>
    <property type="match status" value="1"/>
</dbReference>
<dbReference type="PANTHER" id="PTHR42852:SF13">
    <property type="entry name" value="PROTEIN DIPZ"/>
    <property type="match status" value="1"/>
</dbReference>
<reference evidence="4 5" key="1">
    <citation type="submission" date="2013-07" db="EMBL/GenBank/DDBJ databases">
        <title>Draft genome sequence of Pseudoalteromonas luteoviolacea 2ta16.</title>
        <authorList>
            <person name="Allen E.E."/>
            <person name="Azam F."/>
            <person name="Podell S."/>
        </authorList>
    </citation>
    <scope>NUCLEOTIDE SEQUENCE [LARGE SCALE GENOMIC DNA]</scope>
    <source>
        <strain evidence="4 5">2ta16</strain>
    </source>
</reference>
<organism evidence="4 5">
    <name type="scientific">Pseudoalteromonas luteoviolacea (strain 2ta16)</name>
    <dbReference type="NCBI Taxonomy" id="1353533"/>
    <lineage>
        <taxon>Bacteria</taxon>
        <taxon>Pseudomonadati</taxon>
        <taxon>Pseudomonadota</taxon>
        <taxon>Gammaproteobacteria</taxon>
        <taxon>Alteromonadales</taxon>
        <taxon>Pseudoalteromonadaceae</taxon>
        <taxon>Pseudoalteromonas</taxon>
    </lineage>
</organism>
<evidence type="ECO:0000256" key="1">
    <source>
        <dbReference type="ARBA" id="ARBA00023284"/>
    </source>
</evidence>
<name>V4HZY5_PSEL2</name>
<evidence type="ECO:0000256" key="2">
    <source>
        <dbReference type="SAM" id="SignalP"/>
    </source>
</evidence>
<dbReference type="InterPro" id="IPR050553">
    <property type="entry name" value="Thioredoxin_ResA/DsbE_sf"/>
</dbReference>
<dbReference type="GO" id="GO:0015036">
    <property type="term" value="F:disulfide oxidoreductase activity"/>
    <property type="evidence" value="ECO:0007669"/>
    <property type="project" value="UniProtKB-ARBA"/>
</dbReference>
<dbReference type="InterPro" id="IPR017937">
    <property type="entry name" value="Thioredoxin_CS"/>
</dbReference>
<feature type="domain" description="Thioredoxin" evidence="3">
    <location>
        <begin position="15"/>
        <end position="171"/>
    </location>
</feature>
<evidence type="ECO:0000313" key="4">
    <source>
        <dbReference type="EMBL" id="ESP93539.1"/>
    </source>
</evidence>
<feature type="chain" id="PRO_5004719126" evidence="2">
    <location>
        <begin position="20"/>
        <end position="174"/>
    </location>
</feature>
<gene>
    <name evidence="4" type="ORF">PL2TA16_03118</name>
</gene>
<dbReference type="RefSeq" id="WP_023398998.1">
    <property type="nucleotide sequence ID" value="NZ_AUSV01000035.1"/>
</dbReference>
<dbReference type="Proteomes" id="UP000017820">
    <property type="component" value="Unassembled WGS sequence"/>
</dbReference>
<comment type="caution">
    <text evidence="4">The sequence shown here is derived from an EMBL/GenBank/DDBJ whole genome shotgun (WGS) entry which is preliminary data.</text>
</comment>
<sequence>MKRYLMLLFVLCFTASVNANITHFGADQVIGQNKLGEPVFRSTTTPTIVTFWASWCVYCKQLLPLLEGLQRKLTNNRIRVIVVNTKEEGKLGQTRRTYKKLLRQFEQRGMQVEFVFDKKGVLYKKFKKPGLPFTMVIEKNGQISYTQAGFSERLAQPMLDAIQQALDKNTPDKI</sequence>
<dbReference type="InterPro" id="IPR036249">
    <property type="entry name" value="Thioredoxin-like_sf"/>
</dbReference>
<keyword evidence="2" id="KW-0732">Signal</keyword>
<dbReference type="EMBL" id="AUSV01000035">
    <property type="protein sequence ID" value="ESP93539.1"/>
    <property type="molecule type" value="Genomic_DNA"/>
</dbReference>
<dbReference type="CDD" id="cd02966">
    <property type="entry name" value="TlpA_like_family"/>
    <property type="match status" value="1"/>
</dbReference>
<dbReference type="PANTHER" id="PTHR42852">
    <property type="entry name" value="THIOL:DISULFIDE INTERCHANGE PROTEIN DSBE"/>
    <property type="match status" value="1"/>
</dbReference>
<keyword evidence="1" id="KW-0676">Redox-active center</keyword>
<dbReference type="SUPFAM" id="SSF52833">
    <property type="entry name" value="Thioredoxin-like"/>
    <property type="match status" value="1"/>
</dbReference>
<accession>V4HZY5</accession>
<dbReference type="InterPro" id="IPR012336">
    <property type="entry name" value="Thioredoxin-like_fold"/>
</dbReference>
<proteinExistence type="predicted"/>
<dbReference type="Pfam" id="PF13905">
    <property type="entry name" value="Thioredoxin_8"/>
    <property type="match status" value="1"/>
</dbReference>
<dbReference type="PROSITE" id="PS51352">
    <property type="entry name" value="THIOREDOXIN_2"/>
    <property type="match status" value="1"/>
</dbReference>
<evidence type="ECO:0000259" key="3">
    <source>
        <dbReference type="PROSITE" id="PS51352"/>
    </source>
</evidence>
<dbReference type="AlphaFoldDB" id="V4HZY5"/>
<protein>
    <submittedName>
        <fullName evidence="4">Thioredoxin</fullName>
    </submittedName>
</protein>
<evidence type="ECO:0000313" key="5">
    <source>
        <dbReference type="Proteomes" id="UP000017820"/>
    </source>
</evidence>
<dbReference type="PATRIC" id="fig|1353533.3.peg.2074"/>